<feature type="transmembrane region" description="Helical" evidence="9">
    <location>
        <begin position="155"/>
        <end position="173"/>
    </location>
</feature>
<dbReference type="RefSeq" id="WP_279298683.1">
    <property type="nucleotide sequence ID" value="NZ_JAOTIF010000019.1"/>
</dbReference>
<dbReference type="Pfam" id="PF01040">
    <property type="entry name" value="UbiA"/>
    <property type="match status" value="1"/>
</dbReference>
<dbReference type="InterPro" id="IPR006369">
    <property type="entry name" value="Protohaem_IX_farnesylTrfase"/>
</dbReference>
<feature type="transmembrane region" description="Helical" evidence="9">
    <location>
        <begin position="180"/>
        <end position="201"/>
    </location>
</feature>
<feature type="transmembrane region" description="Helical" evidence="9">
    <location>
        <begin position="311"/>
        <end position="328"/>
    </location>
</feature>
<dbReference type="HAMAP" id="MF_00154">
    <property type="entry name" value="CyoE_CtaB"/>
    <property type="match status" value="1"/>
</dbReference>
<gene>
    <name evidence="10" type="primary">cyoE</name>
    <name evidence="9" type="synonym">ctaB</name>
    <name evidence="10" type="ORF">OCK74_19135</name>
</gene>
<name>A0A9X3BGN4_9BACT</name>
<organism evidence="10 11">
    <name type="scientific">Paraflavisolibacter caeni</name>
    <dbReference type="NCBI Taxonomy" id="2982496"/>
    <lineage>
        <taxon>Bacteria</taxon>
        <taxon>Pseudomonadati</taxon>
        <taxon>Bacteroidota</taxon>
        <taxon>Chitinophagia</taxon>
        <taxon>Chitinophagales</taxon>
        <taxon>Chitinophagaceae</taxon>
        <taxon>Paraflavisolibacter</taxon>
    </lineage>
</organism>
<dbReference type="CDD" id="cd13957">
    <property type="entry name" value="PT_UbiA_Cox10"/>
    <property type="match status" value="1"/>
</dbReference>
<comment type="catalytic activity">
    <reaction evidence="8 9">
        <text>heme b + (2E,6E)-farnesyl diphosphate + H2O = Fe(II)-heme o + diphosphate</text>
        <dbReference type="Rhea" id="RHEA:28070"/>
        <dbReference type="ChEBI" id="CHEBI:15377"/>
        <dbReference type="ChEBI" id="CHEBI:33019"/>
        <dbReference type="ChEBI" id="CHEBI:60344"/>
        <dbReference type="ChEBI" id="CHEBI:60530"/>
        <dbReference type="ChEBI" id="CHEBI:175763"/>
        <dbReference type="EC" id="2.5.1.141"/>
    </reaction>
</comment>
<evidence type="ECO:0000313" key="11">
    <source>
        <dbReference type="Proteomes" id="UP001155483"/>
    </source>
</evidence>
<dbReference type="GO" id="GO:0005886">
    <property type="term" value="C:plasma membrane"/>
    <property type="evidence" value="ECO:0007669"/>
    <property type="project" value="UniProtKB-SubCell"/>
</dbReference>
<reference evidence="10" key="1">
    <citation type="submission" date="2022-09" db="EMBL/GenBank/DDBJ databases">
        <authorList>
            <person name="Yuan C."/>
            <person name="Ke Z."/>
        </authorList>
    </citation>
    <scope>NUCLEOTIDE SEQUENCE</scope>
    <source>
        <strain evidence="10">LB-8</strain>
    </source>
</reference>
<keyword evidence="7 9" id="KW-0472">Membrane</keyword>
<dbReference type="InterPro" id="IPR000537">
    <property type="entry name" value="UbiA_prenyltransferase"/>
</dbReference>
<comment type="caution">
    <text evidence="10">The sequence shown here is derived from an EMBL/GenBank/DDBJ whole genome shotgun (WGS) entry which is preliminary data.</text>
</comment>
<proteinExistence type="inferred from homology"/>
<dbReference type="InterPro" id="IPR044878">
    <property type="entry name" value="UbiA_sf"/>
</dbReference>
<comment type="function">
    <text evidence="9">Converts heme B (protoheme IX) to heme O by substitution of the vinyl group on carbon 2 of heme B porphyrin ring with a hydroxyethyl farnesyl side group.</text>
</comment>
<feature type="transmembrane region" description="Helical" evidence="9">
    <location>
        <begin position="252"/>
        <end position="274"/>
    </location>
</feature>
<feature type="transmembrane region" description="Helical" evidence="9">
    <location>
        <begin position="53"/>
        <end position="75"/>
    </location>
</feature>
<comment type="miscellaneous">
    <text evidence="9">Carbon 2 of the heme B porphyrin ring is defined according to the Fischer nomenclature.</text>
</comment>
<sequence length="331" mass="36687">MVEQELSISEKIKVFNTDDFGHRKFSKHYKQGTVVNESSQPANRAERAVMKDYLLLIKPSLSIMVVFSSIISYLLAPKVVAFDWKMVVLLFAGGMLVTGSANAINQVVEKETDAVMKRTAKRPIAAGRMSVLHGWVFAILSGLAGILILGYFFNWLSAGLAAFSLFLYAFIYTPLKKVSAISVLVGAFPGALPCLIGWAAGDDQLSLGGWVLFAIQFLWQFPHFWAIAWVAHTDYSTAGFKLLPSDKGPTKFTALQTIIYSLLLIPVGVIPYYIEMNGLIGLIIVSLANIFLVVQCIRLYRDMSVKSARRVMFSSYIHLPVVLLAMLFDKV</sequence>
<keyword evidence="6 9" id="KW-0350">Heme biosynthesis</keyword>
<evidence type="ECO:0000256" key="4">
    <source>
        <dbReference type="ARBA" id="ARBA00022692"/>
    </source>
</evidence>
<keyword evidence="2 9" id="KW-1003">Cell membrane</keyword>
<evidence type="ECO:0000256" key="5">
    <source>
        <dbReference type="ARBA" id="ARBA00022989"/>
    </source>
</evidence>
<evidence type="ECO:0000256" key="7">
    <source>
        <dbReference type="ARBA" id="ARBA00023136"/>
    </source>
</evidence>
<keyword evidence="11" id="KW-1185">Reference proteome</keyword>
<keyword evidence="5 9" id="KW-1133">Transmembrane helix</keyword>
<protein>
    <recommendedName>
        <fullName evidence="9">Protoheme IX farnesyltransferase</fullName>
        <ecNumber evidence="9">2.5.1.141</ecNumber>
    </recommendedName>
    <alternativeName>
        <fullName evidence="9">Heme B farnesyltransferase</fullName>
    </alternativeName>
    <alternativeName>
        <fullName evidence="9">Heme O synthase</fullName>
    </alternativeName>
</protein>
<feature type="transmembrane region" description="Helical" evidence="9">
    <location>
        <begin position="87"/>
        <end position="108"/>
    </location>
</feature>
<dbReference type="NCBIfam" id="TIGR01473">
    <property type="entry name" value="cyoE_ctaB"/>
    <property type="match status" value="1"/>
</dbReference>
<evidence type="ECO:0000256" key="6">
    <source>
        <dbReference type="ARBA" id="ARBA00023133"/>
    </source>
</evidence>
<evidence type="ECO:0000313" key="10">
    <source>
        <dbReference type="EMBL" id="MCU7551244.1"/>
    </source>
</evidence>
<dbReference type="AlphaFoldDB" id="A0A9X3BGN4"/>
<dbReference type="InterPro" id="IPR030470">
    <property type="entry name" value="UbiA_prenylTrfase_CS"/>
</dbReference>
<evidence type="ECO:0000256" key="8">
    <source>
        <dbReference type="ARBA" id="ARBA00047690"/>
    </source>
</evidence>
<dbReference type="GO" id="GO:0006784">
    <property type="term" value="P:heme A biosynthetic process"/>
    <property type="evidence" value="ECO:0007669"/>
    <property type="project" value="TreeGrafter"/>
</dbReference>
<evidence type="ECO:0000256" key="9">
    <source>
        <dbReference type="HAMAP-Rule" id="MF_00154"/>
    </source>
</evidence>
<dbReference type="EC" id="2.5.1.141" evidence="9"/>
<evidence type="ECO:0000256" key="1">
    <source>
        <dbReference type="ARBA" id="ARBA00004141"/>
    </source>
</evidence>
<keyword evidence="4 9" id="KW-0812">Transmembrane</keyword>
<accession>A0A9X3BGN4</accession>
<keyword evidence="3 9" id="KW-0808">Transferase</keyword>
<reference evidence="10" key="2">
    <citation type="submission" date="2023-04" db="EMBL/GenBank/DDBJ databases">
        <title>Paracnuella aquatica gen. nov., sp. nov., a member of the family Chitinophagaceae isolated from a hot spring.</title>
        <authorList>
            <person name="Wang C."/>
        </authorList>
    </citation>
    <scope>NUCLEOTIDE SEQUENCE</scope>
    <source>
        <strain evidence="10">LB-8</strain>
    </source>
</reference>
<dbReference type="GO" id="GO:0008495">
    <property type="term" value="F:protoheme IX farnesyltransferase activity"/>
    <property type="evidence" value="ECO:0007669"/>
    <property type="project" value="UniProtKB-UniRule"/>
</dbReference>
<evidence type="ECO:0000256" key="3">
    <source>
        <dbReference type="ARBA" id="ARBA00022679"/>
    </source>
</evidence>
<comment type="subcellular location">
    <subcellularLocation>
        <location evidence="9">Cell membrane</location>
        <topology evidence="9">Multi-pass membrane protein</topology>
    </subcellularLocation>
    <subcellularLocation>
        <location evidence="1">Membrane</location>
        <topology evidence="1">Multi-pass membrane protein</topology>
    </subcellularLocation>
</comment>
<comment type="pathway">
    <text evidence="9">Porphyrin-containing compound metabolism; heme O biosynthesis; heme O from protoheme: step 1/1.</text>
</comment>
<feature type="transmembrane region" description="Helical" evidence="9">
    <location>
        <begin position="280"/>
        <end position="299"/>
    </location>
</feature>
<dbReference type="GO" id="GO:0048034">
    <property type="term" value="P:heme O biosynthetic process"/>
    <property type="evidence" value="ECO:0007669"/>
    <property type="project" value="UniProtKB-UniRule"/>
</dbReference>
<comment type="similarity">
    <text evidence="9">Belongs to the UbiA prenyltransferase family. Protoheme IX farnesyltransferase subfamily.</text>
</comment>
<dbReference type="Proteomes" id="UP001155483">
    <property type="component" value="Unassembled WGS sequence"/>
</dbReference>
<dbReference type="PROSITE" id="PS00943">
    <property type="entry name" value="UBIA"/>
    <property type="match status" value="1"/>
</dbReference>
<dbReference type="EMBL" id="JAOTIF010000019">
    <property type="protein sequence ID" value="MCU7551244.1"/>
    <property type="molecule type" value="Genomic_DNA"/>
</dbReference>
<evidence type="ECO:0000256" key="2">
    <source>
        <dbReference type="ARBA" id="ARBA00022475"/>
    </source>
</evidence>
<feature type="transmembrane region" description="Helical" evidence="9">
    <location>
        <begin position="129"/>
        <end position="149"/>
    </location>
</feature>
<dbReference type="PANTHER" id="PTHR43448:SF2">
    <property type="entry name" value="PROTOHEME IX FARNESYLTRANSFERASE, MITOCHONDRIAL"/>
    <property type="match status" value="1"/>
</dbReference>
<dbReference type="Gene3D" id="1.10.357.140">
    <property type="entry name" value="UbiA prenyltransferase"/>
    <property type="match status" value="1"/>
</dbReference>
<dbReference type="PANTHER" id="PTHR43448">
    <property type="entry name" value="PROTOHEME IX FARNESYLTRANSFERASE, MITOCHONDRIAL"/>
    <property type="match status" value="1"/>
</dbReference>
<feature type="transmembrane region" description="Helical" evidence="9">
    <location>
        <begin position="207"/>
        <end position="231"/>
    </location>
</feature>